<keyword evidence="2" id="KW-0732">Signal</keyword>
<evidence type="ECO:0000256" key="2">
    <source>
        <dbReference type="SAM" id="SignalP"/>
    </source>
</evidence>
<feature type="transmembrane region" description="Helical" evidence="1">
    <location>
        <begin position="64"/>
        <end position="86"/>
    </location>
</feature>
<dbReference type="Proteomes" id="UP000663870">
    <property type="component" value="Unassembled WGS sequence"/>
</dbReference>
<feature type="signal peptide" evidence="2">
    <location>
        <begin position="1"/>
        <end position="20"/>
    </location>
</feature>
<accession>A0A815N7H8</accession>
<dbReference type="AlphaFoldDB" id="A0A815N7H8"/>
<evidence type="ECO:0000313" key="5">
    <source>
        <dbReference type="EMBL" id="CAF1430215.1"/>
    </source>
</evidence>
<evidence type="ECO:0000313" key="4">
    <source>
        <dbReference type="EMBL" id="CAF1430059.1"/>
    </source>
</evidence>
<evidence type="ECO:0000313" key="3">
    <source>
        <dbReference type="EMBL" id="CAF0909991.1"/>
    </source>
</evidence>
<keyword evidence="6" id="KW-1185">Reference proteome</keyword>
<dbReference type="EMBL" id="CAJNOL010001863">
    <property type="protein sequence ID" value="CAF1430059.1"/>
    <property type="molecule type" value="Genomic_DNA"/>
</dbReference>
<protein>
    <submittedName>
        <fullName evidence="5">Uncharacterized protein</fullName>
    </submittedName>
</protein>
<dbReference type="Proteomes" id="UP000663854">
    <property type="component" value="Unassembled WGS sequence"/>
</dbReference>
<keyword evidence="1" id="KW-0472">Membrane</keyword>
<evidence type="ECO:0000256" key="1">
    <source>
        <dbReference type="SAM" id="Phobius"/>
    </source>
</evidence>
<dbReference type="EMBL" id="CAJNOL010001864">
    <property type="protein sequence ID" value="CAF1430215.1"/>
    <property type="molecule type" value="Genomic_DNA"/>
</dbReference>
<reference evidence="5" key="1">
    <citation type="submission" date="2021-02" db="EMBL/GenBank/DDBJ databases">
        <authorList>
            <person name="Nowell W R."/>
        </authorList>
    </citation>
    <scope>NUCLEOTIDE SEQUENCE</scope>
</reference>
<feature type="chain" id="PRO_5036228390" evidence="2">
    <location>
        <begin position="21"/>
        <end position="110"/>
    </location>
</feature>
<dbReference type="EMBL" id="CAJNOH010000151">
    <property type="protein sequence ID" value="CAF0909991.1"/>
    <property type="molecule type" value="Genomic_DNA"/>
</dbReference>
<proteinExistence type="predicted"/>
<keyword evidence="1" id="KW-1133">Transmembrane helix</keyword>
<keyword evidence="1" id="KW-0812">Transmembrane</keyword>
<name>A0A815N7H8_9BILA</name>
<evidence type="ECO:0000313" key="6">
    <source>
        <dbReference type="Proteomes" id="UP000663870"/>
    </source>
</evidence>
<organism evidence="5 6">
    <name type="scientific">Rotaria sordida</name>
    <dbReference type="NCBI Taxonomy" id="392033"/>
    <lineage>
        <taxon>Eukaryota</taxon>
        <taxon>Metazoa</taxon>
        <taxon>Spiralia</taxon>
        <taxon>Gnathifera</taxon>
        <taxon>Rotifera</taxon>
        <taxon>Eurotatoria</taxon>
        <taxon>Bdelloidea</taxon>
        <taxon>Philodinida</taxon>
        <taxon>Philodinidae</taxon>
        <taxon>Rotaria</taxon>
    </lineage>
</organism>
<sequence length="110" mass="12660">MALSMLLTFVLDYCLQGTSAYNSLIQQFFDIVHHLILLGRCLYNGRQSFELCAFLWTEHDNAKLLLLTIISYFHPVLSLCGVYYGYYRSMTFIYACILMGVYTNSSEIGL</sequence>
<comment type="caution">
    <text evidence="5">The sequence shown here is derived from an EMBL/GenBank/DDBJ whole genome shotgun (WGS) entry which is preliminary data.</text>
</comment>
<gene>
    <name evidence="4" type="ORF">JXQ802_LOCUS36376</name>
    <name evidence="5" type="ORF">JXQ802_LOCUS36387</name>
    <name evidence="3" type="ORF">PYM288_LOCUS9968</name>
</gene>